<dbReference type="Pfam" id="PF22178">
    <property type="entry name" value="Gp5_trimer_C"/>
    <property type="match status" value="1"/>
</dbReference>
<feature type="domain" description="Gp5/Type VI secretion system Vgr protein OB-fold" evidence="4">
    <location>
        <begin position="394"/>
        <end position="461"/>
    </location>
</feature>
<evidence type="ECO:0000259" key="5">
    <source>
        <dbReference type="Pfam" id="PF22178"/>
    </source>
</evidence>
<proteinExistence type="inferred from homology"/>
<evidence type="ECO:0000313" key="7">
    <source>
        <dbReference type="Proteomes" id="UP000662888"/>
    </source>
</evidence>
<evidence type="ECO:0000256" key="2">
    <source>
        <dbReference type="ARBA" id="ARBA00005558"/>
    </source>
</evidence>
<gene>
    <name evidence="6" type="primary">tssI</name>
    <name evidence="6" type="ORF">IV454_19450</name>
</gene>
<dbReference type="Pfam" id="PF05954">
    <property type="entry name" value="Phage_GPD"/>
    <property type="match status" value="1"/>
</dbReference>
<keyword evidence="3" id="KW-0964">Secreted</keyword>
<dbReference type="InterPro" id="IPR037026">
    <property type="entry name" value="Vgr_OB-fold_dom_sf"/>
</dbReference>
<evidence type="ECO:0000256" key="3">
    <source>
        <dbReference type="ARBA" id="ARBA00022525"/>
    </source>
</evidence>
<dbReference type="Gene3D" id="2.30.110.50">
    <property type="match status" value="1"/>
</dbReference>
<dbReference type="SUPFAM" id="SSF69349">
    <property type="entry name" value="Phage fibre proteins"/>
    <property type="match status" value="1"/>
</dbReference>
<accession>A0AA48WAA0</accession>
<protein>
    <submittedName>
        <fullName evidence="6">Type VI secretion system tip protein VgrG</fullName>
    </submittedName>
</protein>
<reference evidence="6 7" key="1">
    <citation type="submission" date="2020-11" db="EMBL/GenBank/DDBJ databases">
        <authorList>
            <person name="Sun Q."/>
        </authorList>
    </citation>
    <scope>NUCLEOTIDE SEQUENCE [LARGE SCALE GENOMIC DNA]</scope>
    <source>
        <strain evidence="6 7">P8398</strain>
    </source>
</reference>
<dbReference type="Gene3D" id="2.40.50.230">
    <property type="entry name" value="Gp5 N-terminal domain"/>
    <property type="match status" value="1"/>
</dbReference>
<dbReference type="PANTHER" id="PTHR32305">
    <property type="match status" value="1"/>
</dbReference>
<evidence type="ECO:0000313" key="6">
    <source>
        <dbReference type="EMBL" id="QPI47752.1"/>
    </source>
</evidence>
<comment type="similarity">
    <text evidence="2">Belongs to the VgrG protein family.</text>
</comment>
<dbReference type="PANTHER" id="PTHR32305:SF15">
    <property type="entry name" value="PROTEIN RHSA-RELATED"/>
    <property type="match status" value="1"/>
</dbReference>
<dbReference type="EMBL" id="CP065053">
    <property type="protein sequence ID" value="QPI47752.1"/>
    <property type="molecule type" value="Genomic_DNA"/>
</dbReference>
<dbReference type="SUPFAM" id="SSF69255">
    <property type="entry name" value="gp5 N-terminal domain-like"/>
    <property type="match status" value="1"/>
</dbReference>
<dbReference type="InterPro" id="IPR050708">
    <property type="entry name" value="T6SS_VgrG/RHS"/>
</dbReference>
<dbReference type="Gene3D" id="3.55.50.10">
    <property type="entry name" value="Baseplate protein-like domains"/>
    <property type="match status" value="1"/>
</dbReference>
<comment type="subcellular location">
    <subcellularLocation>
        <location evidence="1">Secreted</location>
    </subcellularLocation>
</comment>
<evidence type="ECO:0000256" key="1">
    <source>
        <dbReference type="ARBA" id="ARBA00004613"/>
    </source>
</evidence>
<organism evidence="6 7">
    <name type="scientific">Massilia antarctica</name>
    <dbReference type="NCBI Taxonomy" id="2765360"/>
    <lineage>
        <taxon>Bacteria</taxon>
        <taxon>Pseudomonadati</taxon>
        <taxon>Pseudomonadota</taxon>
        <taxon>Betaproteobacteria</taxon>
        <taxon>Burkholderiales</taxon>
        <taxon>Oxalobacteraceae</taxon>
        <taxon>Telluria group</taxon>
        <taxon>Massilia</taxon>
    </lineage>
</organism>
<dbReference type="SUPFAM" id="SSF69279">
    <property type="entry name" value="Phage tail proteins"/>
    <property type="match status" value="2"/>
</dbReference>
<dbReference type="RefSeq" id="WP_206087425.1">
    <property type="nucleotide sequence ID" value="NZ_CP065053.1"/>
</dbReference>
<dbReference type="InterPro" id="IPR006531">
    <property type="entry name" value="Gp5/Vgr_OB"/>
</dbReference>
<name>A0AA48WAA0_9BURK</name>
<dbReference type="NCBIfam" id="TIGR03361">
    <property type="entry name" value="VI_Rhs_Vgr"/>
    <property type="match status" value="1"/>
</dbReference>
<dbReference type="InterPro" id="IPR017847">
    <property type="entry name" value="T6SS_RhsGE_Vgr_subset"/>
</dbReference>
<dbReference type="InterPro" id="IPR006533">
    <property type="entry name" value="T6SS_Vgr_RhsGE"/>
</dbReference>
<dbReference type="Pfam" id="PF04717">
    <property type="entry name" value="Phage_base_V"/>
    <property type="match status" value="1"/>
</dbReference>
<sequence>MLDTQENRDVSVSTPLGADVLLFHRMNGSERLGRLPEYRLQLFSANHAIRIDEVLGKPLTVRLDLADGGKRHWNGIVTRFGMTGWNDKFAVYEATVHPWLWLLKRSSNCRIFQNRTIIEIVKEVCGAAVYGGLADLSAKGLSGDYPKLPFCVQYRETDFDFVCRLLEHAGIYFYFTHASGHHTMVLADSYAAHSTIPGYGALTFCGESGANAADRESVQTWSAAGEIASGAYVLNDYDFEKAAASASGSLLVRARAAASTQPLYELFDYPGTHATAQEGEALALGRMESVHGQGEQVSAATNARGLYPGGLFGLAGHPRADQNRAYLVTATDFTIEGDDYASAAISRPLRALCRFAAIGADHGYRPLPHIARPRVQGPQTAIVVGKPGEEIWTDKYGRIKVQFHWDRDGQDDDKSSCWVRVSQAWAGKGWGTMFIPRVGMEVVVDFLEGDPDRPLVTGCVYNSDTMPPYTLPQQQSRSTIKSHSIDGTGFNEIRLDDKKDGEEIFVQAEKDFLRVVKNNDTLKVGFEKKDKGDQSISIHNDQQLEIGHDQRCKVGNDQRLDIGKDQCVTIKADHKLDVGGKQAVDIGGDQTVSAGKSIVIEANSSIELKVGASSVKIEPGKITIKAPEVLVQADANLTVKSGAMASIKSGAIMTIEGALVKIN</sequence>
<dbReference type="Proteomes" id="UP000662888">
    <property type="component" value="Chromosome"/>
</dbReference>
<dbReference type="NCBIfam" id="TIGR01646">
    <property type="entry name" value="vgr_GE"/>
    <property type="match status" value="1"/>
</dbReference>
<dbReference type="InterPro" id="IPR054030">
    <property type="entry name" value="Gp5_Vgr_C"/>
</dbReference>
<dbReference type="Gene3D" id="4.10.220.110">
    <property type="match status" value="1"/>
</dbReference>
<evidence type="ECO:0000259" key="4">
    <source>
        <dbReference type="Pfam" id="PF04717"/>
    </source>
</evidence>
<feature type="domain" description="Gp5/Type VI secretion system Vgr C-terminal trimerisation" evidence="5">
    <location>
        <begin position="478"/>
        <end position="593"/>
    </location>
</feature>
<keyword evidence="7" id="KW-1185">Reference proteome</keyword>